<evidence type="ECO:0000256" key="2">
    <source>
        <dbReference type="SAM" id="MobiDB-lite"/>
    </source>
</evidence>
<feature type="coiled-coil region" evidence="1">
    <location>
        <begin position="89"/>
        <end position="138"/>
    </location>
</feature>
<evidence type="ECO:0000256" key="1">
    <source>
        <dbReference type="SAM" id="Coils"/>
    </source>
</evidence>
<accession>A0ABQ8JL44</accession>
<dbReference type="PANTHER" id="PTHR13088:SF3">
    <property type="entry name" value="FAS APOPTOTIC INHIBITORY MOLECULE 1"/>
    <property type="match status" value="1"/>
</dbReference>
<evidence type="ECO:0000313" key="3">
    <source>
        <dbReference type="EMBL" id="KAH9423339.1"/>
    </source>
</evidence>
<protein>
    <recommendedName>
        <fullName evidence="5">Fas apoptotic inhibitory molecule 1-like</fullName>
    </recommendedName>
</protein>
<dbReference type="InterPro" id="IPR038513">
    <property type="entry name" value="FAIM1_dom_sf"/>
</dbReference>
<keyword evidence="4" id="KW-1185">Reference proteome</keyword>
<dbReference type="Pfam" id="PF06905">
    <property type="entry name" value="FAIM1"/>
    <property type="match status" value="1"/>
</dbReference>
<dbReference type="InterPro" id="IPR010695">
    <property type="entry name" value="FAIM1"/>
</dbReference>
<sequence length="400" mass="46780">MAPSNRRIQFNLENINEDDNDNQCDQNCSKQVKIPAFQKSRFEMSSNNNNNNKQNEPSSIKEQFRPDLKQLSLTELKNLLIKQEKIVRNRKLLENLKEKGEKAKKFLNEIHEEILIREENINKNIVKTEQLLEELSIKEEIKEEINDDNEIKMIEQPKISQYKDAYSQNRARLLDQNHSNKRFNQPAAKTTTTVIEPQLGTWEVPLYDKIHKIQFEHGTTTGRRVLWIDGEIVSRKEWMFKLVGSEPFEIKNPDNNNEIVAKCEIIINACLGFTYEYILYVNGKQFKTFREKQSKIMRAWHFDLKNDDDNGNDDDTKEKKQFRVVLEKDTLDVWVNGQKKETTNEFGDSEGTEITFDLTDEYNGCIKTISSGDKRKGMIYVLEVNGKQVEEIEPEVSSSS</sequence>
<reference evidence="3 4" key="1">
    <citation type="journal article" date="2018" name="J. Allergy Clin. Immunol.">
        <title>High-quality assembly of Dermatophagoides pteronyssinus genome and transcriptome reveals a wide range of novel allergens.</title>
        <authorList>
            <person name="Liu X.Y."/>
            <person name="Yang K.Y."/>
            <person name="Wang M.Q."/>
            <person name="Kwok J.S."/>
            <person name="Zeng X."/>
            <person name="Yang Z."/>
            <person name="Xiao X.J."/>
            <person name="Lau C.P."/>
            <person name="Li Y."/>
            <person name="Huang Z.M."/>
            <person name="Ba J.G."/>
            <person name="Yim A.K."/>
            <person name="Ouyang C.Y."/>
            <person name="Ngai S.M."/>
            <person name="Chan T.F."/>
            <person name="Leung E.L."/>
            <person name="Liu L."/>
            <person name="Liu Z.G."/>
            <person name="Tsui S.K."/>
        </authorList>
    </citation>
    <scope>NUCLEOTIDE SEQUENCE [LARGE SCALE GENOMIC DNA]</scope>
    <source>
        <strain evidence="3">Derp</strain>
    </source>
</reference>
<keyword evidence="1" id="KW-0175">Coiled coil</keyword>
<organism evidence="3 4">
    <name type="scientific">Dermatophagoides pteronyssinus</name>
    <name type="common">European house dust mite</name>
    <dbReference type="NCBI Taxonomy" id="6956"/>
    <lineage>
        <taxon>Eukaryota</taxon>
        <taxon>Metazoa</taxon>
        <taxon>Ecdysozoa</taxon>
        <taxon>Arthropoda</taxon>
        <taxon>Chelicerata</taxon>
        <taxon>Arachnida</taxon>
        <taxon>Acari</taxon>
        <taxon>Acariformes</taxon>
        <taxon>Sarcoptiformes</taxon>
        <taxon>Astigmata</taxon>
        <taxon>Psoroptidia</taxon>
        <taxon>Analgoidea</taxon>
        <taxon>Pyroglyphidae</taxon>
        <taxon>Dermatophagoidinae</taxon>
        <taxon>Dermatophagoides</taxon>
    </lineage>
</organism>
<gene>
    <name evidence="3" type="ORF">DERP_003618</name>
</gene>
<feature type="region of interest" description="Disordered" evidence="2">
    <location>
        <begin position="43"/>
        <end position="63"/>
    </location>
</feature>
<dbReference type="EMBL" id="NJHN03000032">
    <property type="protein sequence ID" value="KAH9423339.1"/>
    <property type="molecule type" value="Genomic_DNA"/>
</dbReference>
<proteinExistence type="predicted"/>
<reference evidence="3 4" key="2">
    <citation type="journal article" date="2022" name="Mol. Biol. Evol.">
        <title>Comparative Genomics Reveals Insights into the Divergent Evolution of Astigmatic Mites and Household Pest Adaptations.</title>
        <authorList>
            <person name="Xiong Q."/>
            <person name="Wan A.T."/>
            <person name="Liu X."/>
            <person name="Fung C.S."/>
            <person name="Xiao X."/>
            <person name="Malainual N."/>
            <person name="Hou J."/>
            <person name="Wang L."/>
            <person name="Wang M."/>
            <person name="Yang K.Y."/>
            <person name="Cui Y."/>
            <person name="Leung E.L."/>
            <person name="Nong W."/>
            <person name="Shin S.K."/>
            <person name="Au S.W."/>
            <person name="Jeong K.Y."/>
            <person name="Chew F.T."/>
            <person name="Hui J.H."/>
            <person name="Leung T.F."/>
            <person name="Tungtrongchitr A."/>
            <person name="Zhong N."/>
            <person name="Liu Z."/>
            <person name="Tsui S.K."/>
        </authorList>
    </citation>
    <scope>NUCLEOTIDE SEQUENCE [LARGE SCALE GENOMIC DNA]</scope>
    <source>
        <strain evidence="3">Derp</strain>
    </source>
</reference>
<evidence type="ECO:0008006" key="5">
    <source>
        <dbReference type="Google" id="ProtNLM"/>
    </source>
</evidence>
<dbReference type="Proteomes" id="UP000887458">
    <property type="component" value="Unassembled WGS sequence"/>
</dbReference>
<comment type="caution">
    <text evidence="3">The sequence shown here is derived from an EMBL/GenBank/DDBJ whole genome shotgun (WGS) entry which is preliminary data.</text>
</comment>
<dbReference type="Gene3D" id="2.40.128.180">
    <property type="match status" value="2"/>
</dbReference>
<dbReference type="PANTHER" id="PTHR13088">
    <property type="entry name" value="FAS APOPTOTIC INHIBITORY MOLECULE FAIM"/>
    <property type="match status" value="1"/>
</dbReference>
<name>A0ABQ8JL44_DERPT</name>
<evidence type="ECO:0000313" key="4">
    <source>
        <dbReference type="Proteomes" id="UP000887458"/>
    </source>
</evidence>